<dbReference type="GeneID" id="111087442"/>
<dbReference type="PANTHER" id="PTHR15191:SF3">
    <property type="entry name" value="PITUITARY TUMOR-TRANSFORMING GENE PROTEIN-BINDING FACTOR"/>
    <property type="match status" value="1"/>
</dbReference>
<proteinExistence type="predicted"/>
<gene>
    <name evidence="6" type="primary">LOC111087442</name>
</gene>
<feature type="signal peptide" evidence="4">
    <location>
        <begin position="1"/>
        <end position="26"/>
    </location>
</feature>
<organism evidence="5 6">
    <name type="scientific">Limulus polyphemus</name>
    <name type="common">Atlantic horseshoe crab</name>
    <dbReference type="NCBI Taxonomy" id="6850"/>
    <lineage>
        <taxon>Eukaryota</taxon>
        <taxon>Metazoa</taxon>
        <taxon>Ecdysozoa</taxon>
        <taxon>Arthropoda</taxon>
        <taxon>Chelicerata</taxon>
        <taxon>Merostomata</taxon>
        <taxon>Xiphosura</taxon>
        <taxon>Limulidae</taxon>
        <taxon>Limulus</taxon>
    </lineage>
</organism>
<keyword evidence="4" id="KW-0732">Signal</keyword>
<dbReference type="PANTHER" id="PTHR15191">
    <property type="entry name" value="PROTEIN CBG20567"/>
    <property type="match status" value="1"/>
</dbReference>
<evidence type="ECO:0000256" key="4">
    <source>
        <dbReference type="SAM" id="SignalP"/>
    </source>
</evidence>
<keyword evidence="5" id="KW-1185">Reference proteome</keyword>
<evidence type="ECO:0000256" key="2">
    <source>
        <dbReference type="SAM" id="MobiDB-lite"/>
    </source>
</evidence>
<evidence type="ECO:0000256" key="3">
    <source>
        <dbReference type="SAM" id="Phobius"/>
    </source>
</evidence>
<keyword evidence="1" id="KW-0175">Coiled coil</keyword>
<keyword evidence="3" id="KW-0812">Transmembrane</keyword>
<feature type="coiled-coil region" evidence="1">
    <location>
        <begin position="146"/>
        <end position="184"/>
    </location>
</feature>
<evidence type="ECO:0000313" key="6">
    <source>
        <dbReference type="RefSeq" id="XP_022249775.1"/>
    </source>
</evidence>
<keyword evidence="3" id="KW-1133">Transmembrane helix</keyword>
<feature type="transmembrane region" description="Helical" evidence="3">
    <location>
        <begin position="115"/>
        <end position="141"/>
    </location>
</feature>
<feature type="chain" id="PRO_5045271719" evidence="4">
    <location>
        <begin position="27"/>
        <end position="210"/>
    </location>
</feature>
<dbReference type="Proteomes" id="UP000694941">
    <property type="component" value="Unplaced"/>
</dbReference>
<reference evidence="6" key="1">
    <citation type="submission" date="2025-08" db="UniProtKB">
        <authorList>
            <consortium name="RefSeq"/>
        </authorList>
    </citation>
    <scope>IDENTIFICATION</scope>
    <source>
        <tissue evidence="6">Muscle</tissue>
    </source>
</reference>
<feature type="region of interest" description="Disordered" evidence="2">
    <location>
        <begin position="191"/>
        <end position="210"/>
    </location>
</feature>
<accession>A0ABM1T1L9</accession>
<keyword evidence="3" id="KW-0472">Membrane</keyword>
<sequence length="210" mass="23787">MNALAELVEEMFLLIVTLWLISPSEQYSASQALSTSNIVATQSSSPTTSSSSQENCAVHNASCHTCVKASPKCYYCYKNKQCLFVTYEDLVSHLEECGTLENIAWGTCIINFEALVISMSVLGGIIFLGIAISCCCCCRFCHIRNKEKLQAELAKWNRQRENLKVKAEERREKRKQKLDEIREKYGLPKENPAYKRFDESAEPNMADFKT</sequence>
<name>A0ABM1T1L9_LIMPO</name>
<dbReference type="RefSeq" id="XP_022249775.1">
    <property type="nucleotide sequence ID" value="XM_022394067.1"/>
</dbReference>
<evidence type="ECO:0000256" key="1">
    <source>
        <dbReference type="SAM" id="Coils"/>
    </source>
</evidence>
<dbReference type="InterPro" id="IPR052304">
    <property type="entry name" value="PTTG1IP"/>
</dbReference>
<protein>
    <submittedName>
        <fullName evidence="6">Pituitary tumor-transforming gene 1 protein-interacting protein-like</fullName>
    </submittedName>
</protein>
<evidence type="ECO:0000313" key="5">
    <source>
        <dbReference type="Proteomes" id="UP000694941"/>
    </source>
</evidence>